<comment type="caution">
    <text evidence="1">The sequence shown here is derived from an EMBL/GenBank/DDBJ whole genome shotgun (WGS) entry which is preliminary data.</text>
</comment>
<name>A0ABX0UJF9_9BACT</name>
<reference evidence="1 2" key="1">
    <citation type="submission" date="2020-03" db="EMBL/GenBank/DDBJ databases">
        <title>Genomic Encyclopedia of Type Strains, Phase IV (KMG-IV): sequencing the most valuable type-strain genomes for metagenomic binning, comparative biology and taxonomic classification.</title>
        <authorList>
            <person name="Goeker M."/>
        </authorList>
    </citation>
    <scope>NUCLEOTIDE SEQUENCE [LARGE SCALE GENOMIC DNA]</scope>
    <source>
        <strain evidence="1 2">DSM 102865</strain>
    </source>
</reference>
<dbReference type="EMBL" id="JAASQJ010000001">
    <property type="protein sequence ID" value="NIJ51835.1"/>
    <property type="molecule type" value="Genomic_DNA"/>
</dbReference>
<sequence length="118" mass="13212">MKILIVVMGLLAWIGCHDESKVLNEEVFEADATWVNMLAADGCSWHFSVVSGDSTLSFIPDEGSQQKIDKELGKLTDYYSFTDVHLKYSKTGNKGTILCGWGKHATYDEIKVIDIHKK</sequence>
<accession>A0ABX0UJF9</accession>
<evidence type="ECO:0000313" key="2">
    <source>
        <dbReference type="Proteomes" id="UP001179181"/>
    </source>
</evidence>
<organism evidence="1 2">
    <name type="scientific">Dyadobacter arcticus</name>
    <dbReference type="NCBI Taxonomy" id="1078754"/>
    <lineage>
        <taxon>Bacteria</taxon>
        <taxon>Pseudomonadati</taxon>
        <taxon>Bacteroidota</taxon>
        <taxon>Cytophagia</taxon>
        <taxon>Cytophagales</taxon>
        <taxon>Spirosomataceae</taxon>
        <taxon>Dyadobacter</taxon>
    </lineage>
</organism>
<dbReference type="PROSITE" id="PS51257">
    <property type="entry name" value="PROKAR_LIPOPROTEIN"/>
    <property type="match status" value="1"/>
</dbReference>
<evidence type="ECO:0000313" key="1">
    <source>
        <dbReference type="EMBL" id="NIJ51835.1"/>
    </source>
</evidence>
<gene>
    <name evidence="1" type="ORF">FHS68_000991</name>
</gene>
<proteinExistence type="predicted"/>
<protein>
    <submittedName>
        <fullName evidence="1">Uncharacterized protein</fullName>
    </submittedName>
</protein>
<dbReference type="RefSeq" id="WP_167267745.1">
    <property type="nucleotide sequence ID" value="NZ_JAASQJ010000001.1"/>
</dbReference>
<keyword evidence="2" id="KW-1185">Reference proteome</keyword>
<dbReference type="Proteomes" id="UP001179181">
    <property type="component" value="Unassembled WGS sequence"/>
</dbReference>